<protein>
    <submittedName>
        <fullName evidence="2">Stathmin-1-A</fullName>
    </submittedName>
</protein>
<dbReference type="EMBL" id="VSRR010005780">
    <property type="protein sequence ID" value="MPC43329.1"/>
    <property type="molecule type" value="Genomic_DNA"/>
</dbReference>
<accession>A0A5B7FDI5</accession>
<evidence type="ECO:0000313" key="3">
    <source>
        <dbReference type="Proteomes" id="UP000324222"/>
    </source>
</evidence>
<dbReference type="SUPFAM" id="SSF101494">
    <property type="entry name" value="Stathmin"/>
    <property type="match status" value="1"/>
</dbReference>
<gene>
    <name evidence="2" type="primary">stmn1-a</name>
    <name evidence="2" type="ORF">E2C01_036974</name>
</gene>
<feature type="region of interest" description="Disordered" evidence="1">
    <location>
        <begin position="6"/>
        <end position="30"/>
    </location>
</feature>
<comment type="caution">
    <text evidence="2">The sequence shown here is derived from an EMBL/GenBank/DDBJ whole genome shotgun (WGS) entry which is preliminary data.</text>
</comment>
<dbReference type="PROSITE" id="PS51663">
    <property type="entry name" value="STATHMIN_3"/>
    <property type="match status" value="1"/>
</dbReference>
<proteinExistence type="predicted"/>
<dbReference type="GO" id="GO:0031110">
    <property type="term" value="P:regulation of microtubule polymerization or depolymerization"/>
    <property type="evidence" value="ECO:0007669"/>
    <property type="project" value="InterPro"/>
</dbReference>
<dbReference type="PANTHER" id="PTHR10104">
    <property type="entry name" value="STATHMIN"/>
    <property type="match status" value="1"/>
</dbReference>
<dbReference type="GO" id="GO:0005737">
    <property type="term" value="C:cytoplasm"/>
    <property type="evidence" value="ECO:0007669"/>
    <property type="project" value="TreeGrafter"/>
</dbReference>
<dbReference type="InterPro" id="IPR000956">
    <property type="entry name" value="Stathmin_fam"/>
</dbReference>
<dbReference type="Pfam" id="PF00836">
    <property type="entry name" value="Stathmin"/>
    <property type="match status" value="1"/>
</dbReference>
<name>A0A5B7FDI5_PORTR</name>
<dbReference type="GO" id="GO:0031175">
    <property type="term" value="P:neuron projection development"/>
    <property type="evidence" value="ECO:0007669"/>
    <property type="project" value="TreeGrafter"/>
</dbReference>
<organism evidence="2 3">
    <name type="scientific">Portunus trituberculatus</name>
    <name type="common">Swimming crab</name>
    <name type="synonym">Neptunus trituberculatus</name>
    <dbReference type="NCBI Taxonomy" id="210409"/>
    <lineage>
        <taxon>Eukaryota</taxon>
        <taxon>Metazoa</taxon>
        <taxon>Ecdysozoa</taxon>
        <taxon>Arthropoda</taxon>
        <taxon>Crustacea</taxon>
        <taxon>Multicrustacea</taxon>
        <taxon>Malacostraca</taxon>
        <taxon>Eumalacostraca</taxon>
        <taxon>Eucarida</taxon>
        <taxon>Decapoda</taxon>
        <taxon>Pleocyemata</taxon>
        <taxon>Brachyura</taxon>
        <taxon>Eubrachyura</taxon>
        <taxon>Portunoidea</taxon>
        <taxon>Portunidae</taxon>
        <taxon>Portuninae</taxon>
        <taxon>Portunus</taxon>
    </lineage>
</organism>
<sequence length="117" mass="13413">MCYEVILAEPSADKPTPPSTSPRPKSMTAEEIEQKLLQAEERRKEDYAQKVRLGHEEAIRQLEERIQAKIAVATNKRESEILKKLETLREHDRRAEMVRANKERIMAAEKQDAASSG</sequence>
<dbReference type="GO" id="GO:0043005">
    <property type="term" value="C:neuron projection"/>
    <property type="evidence" value="ECO:0007669"/>
    <property type="project" value="TreeGrafter"/>
</dbReference>
<dbReference type="Proteomes" id="UP000324222">
    <property type="component" value="Unassembled WGS sequence"/>
</dbReference>
<dbReference type="AlphaFoldDB" id="A0A5B7FDI5"/>
<dbReference type="Gene3D" id="6.10.280.30">
    <property type="match status" value="1"/>
</dbReference>
<dbReference type="PANTHER" id="PTHR10104:SF1">
    <property type="entry name" value="STATHMIN, ISOFORM D"/>
    <property type="match status" value="1"/>
</dbReference>
<evidence type="ECO:0000256" key="1">
    <source>
        <dbReference type="SAM" id="MobiDB-lite"/>
    </source>
</evidence>
<dbReference type="GO" id="GO:0007019">
    <property type="term" value="P:microtubule depolymerization"/>
    <property type="evidence" value="ECO:0007669"/>
    <property type="project" value="TreeGrafter"/>
</dbReference>
<keyword evidence="3" id="KW-1185">Reference proteome</keyword>
<dbReference type="OrthoDB" id="5986631at2759"/>
<evidence type="ECO:0000313" key="2">
    <source>
        <dbReference type="EMBL" id="MPC43329.1"/>
    </source>
</evidence>
<dbReference type="InterPro" id="IPR036002">
    <property type="entry name" value="Stathmin_sf"/>
</dbReference>
<dbReference type="GO" id="GO:0015631">
    <property type="term" value="F:tubulin binding"/>
    <property type="evidence" value="ECO:0007669"/>
    <property type="project" value="TreeGrafter"/>
</dbReference>
<reference evidence="2 3" key="1">
    <citation type="submission" date="2019-05" db="EMBL/GenBank/DDBJ databases">
        <title>Another draft genome of Portunus trituberculatus and its Hox gene families provides insights of decapod evolution.</title>
        <authorList>
            <person name="Jeong J.-H."/>
            <person name="Song I."/>
            <person name="Kim S."/>
            <person name="Choi T."/>
            <person name="Kim D."/>
            <person name="Ryu S."/>
            <person name="Kim W."/>
        </authorList>
    </citation>
    <scope>NUCLEOTIDE SEQUENCE [LARGE SCALE GENOMIC DNA]</scope>
    <source>
        <tissue evidence="2">Muscle</tissue>
    </source>
</reference>